<reference evidence="2 3" key="1">
    <citation type="submission" date="2022-09" db="EMBL/GenBank/DDBJ databases">
        <title>New species of Phenylobacterium.</title>
        <authorList>
            <person name="Mieszkin S."/>
        </authorList>
    </citation>
    <scope>NUCLEOTIDE SEQUENCE [LARGE SCALE GENOMIC DNA]</scope>
    <source>
        <strain evidence="2 3">HK31-G</strain>
    </source>
</reference>
<dbReference type="EMBL" id="JAOTJD010000048">
    <property type="protein sequence ID" value="MFD3266156.1"/>
    <property type="molecule type" value="Genomic_DNA"/>
</dbReference>
<accession>A0ABW6CVN9</accession>
<feature type="domain" description="HTH cro/C1-type" evidence="1">
    <location>
        <begin position="62"/>
        <end position="115"/>
    </location>
</feature>
<evidence type="ECO:0000313" key="3">
    <source>
        <dbReference type="Proteomes" id="UP001598130"/>
    </source>
</evidence>
<dbReference type="PROSITE" id="PS50943">
    <property type="entry name" value="HTH_CROC1"/>
    <property type="match status" value="1"/>
</dbReference>
<comment type="caution">
    <text evidence="2">The sequence shown here is derived from an EMBL/GenBank/DDBJ whole genome shotgun (WGS) entry which is preliminary data.</text>
</comment>
<dbReference type="InterPro" id="IPR010359">
    <property type="entry name" value="IrrE_HExxH"/>
</dbReference>
<dbReference type="InterPro" id="IPR039060">
    <property type="entry name" value="Antitox_HigA"/>
</dbReference>
<dbReference type="Pfam" id="PF06114">
    <property type="entry name" value="Peptidase_M78"/>
    <property type="match status" value="1"/>
</dbReference>
<dbReference type="Pfam" id="PF01381">
    <property type="entry name" value="HTH_3"/>
    <property type="match status" value="1"/>
</dbReference>
<dbReference type="PANTHER" id="PTHR40455">
    <property type="entry name" value="ANTITOXIN HIGA"/>
    <property type="match status" value="1"/>
</dbReference>
<organism evidence="2 3">
    <name type="scientific">Phenylobacterium ferrooxidans</name>
    <dbReference type="NCBI Taxonomy" id="2982689"/>
    <lineage>
        <taxon>Bacteria</taxon>
        <taxon>Pseudomonadati</taxon>
        <taxon>Pseudomonadota</taxon>
        <taxon>Alphaproteobacteria</taxon>
        <taxon>Caulobacterales</taxon>
        <taxon>Caulobacteraceae</taxon>
        <taxon>Phenylobacterium</taxon>
    </lineage>
</organism>
<sequence length="396" mass="43939">MMLVKPIRSESDYEANLARLGDLIDAVPDTPEGDELEVLATLIERYENDRYPIALPTPLAAIRFRMEQGNLTPRDLEEYIGSRARVSEVLSGTRPLSIGMIRSLNEHLGIPAEVLIRPEPRQEERASVELAKPAAKQLLAWGLMQAKESFEAFMARGLGGGQALAMLRKTRTERTNAKTDFVAVQAWCAAVLLRAENATVTGPFDLTEVRKLEIVRTLAKLSIHADGPRRAQQTLSDLGIILVILPHLPGTHLDGAALRRPKDGAPVIALTLRRDRIDNFWFTLLHELAHVAFHLTDDRACIVDELDIGSSEAIEMEADELAGTALIPDEQWEAWDVKGTYTGISDILAFARKMEVNPAIVAGRWQKTHRDYRKFSKLLGHGTVRPNFTDLIPGVG</sequence>
<evidence type="ECO:0000259" key="1">
    <source>
        <dbReference type="PROSITE" id="PS50943"/>
    </source>
</evidence>
<dbReference type="Proteomes" id="UP001598130">
    <property type="component" value="Unassembled WGS sequence"/>
</dbReference>
<proteinExistence type="predicted"/>
<keyword evidence="3" id="KW-1185">Reference proteome</keyword>
<evidence type="ECO:0000313" key="2">
    <source>
        <dbReference type="EMBL" id="MFD3266156.1"/>
    </source>
</evidence>
<dbReference type="InterPro" id="IPR001387">
    <property type="entry name" value="Cro/C1-type_HTH"/>
</dbReference>
<protein>
    <submittedName>
        <fullName evidence="2">ImmA/IrrE family metallo-endopeptidase</fullName>
    </submittedName>
</protein>
<dbReference type="PANTHER" id="PTHR40455:SF1">
    <property type="entry name" value="ANTITOXIN HIGA"/>
    <property type="match status" value="1"/>
</dbReference>
<dbReference type="RefSeq" id="WP_377371443.1">
    <property type="nucleotide sequence ID" value="NZ_JAOTJD010000048.1"/>
</dbReference>
<gene>
    <name evidence="2" type="ORF">OCL97_19565</name>
</gene>
<name>A0ABW6CVN9_9CAUL</name>